<dbReference type="CDD" id="cd01285">
    <property type="entry name" value="nucleoside_deaminase"/>
    <property type="match status" value="1"/>
</dbReference>
<accession>A0ABN2UBT4</accession>
<dbReference type="PROSITE" id="PS00903">
    <property type="entry name" value="CYT_DCMP_DEAMINASES_1"/>
    <property type="match status" value="1"/>
</dbReference>
<gene>
    <name evidence="8 10" type="primary">tadA</name>
    <name evidence="10" type="ORF">GCM10009720_10770</name>
</gene>
<feature type="domain" description="CMP/dCMP-type deaminase" evidence="9">
    <location>
        <begin position="1"/>
        <end position="110"/>
    </location>
</feature>
<reference evidence="10 11" key="1">
    <citation type="journal article" date="2019" name="Int. J. Syst. Evol. Microbiol.">
        <title>The Global Catalogue of Microorganisms (GCM) 10K type strain sequencing project: providing services to taxonomists for standard genome sequencing and annotation.</title>
        <authorList>
            <consortium name="The Broad Institute Genomics Platform"/>
            <consortium name="The Broad Institute Genome Sequencing Center for Infectious Disease"/>
            <person name="Wu L."/>
            <person name="Ma J."/>
        </authorList>
    </citation>
    <scope>NUCLEOTIDE SEQUENCE [LARGE SCALE GENOMIC DNA]</scope>
    <source>
        <strain evidence="10 11">JCM 13595</strain>
    </source>
</reference>
<comment type="function">
    <text evidence="8">Catalyzes the deamination of adenosine to inosine at the wobble position 34 of tRNA(Arg2).</text>
</comment>
<evidence type="ECO:0000256" key="1">
    <source>
        <dbReference type="ARBA" id="ARBA00010669"/>
    </source>
</evidence>
<comment type="cofactor">
    <cofactor evidence="8">
        <name>Zn(2+)</name>
        <dbReference type="ChEBI" id="CHEBI:29105"/>
    </cofactor>
    <text evidence="8">Binds 1 zinc ion per subunit.</text>
</comment>
<evidence type="ECO:0000256" key="4">
    <source>
        <dbReference type="ARBA" id="ARBA00022723"/>
    </source>
</evidence>
<dbReference type="PANTHER" id="PTHR11079">
    <property type="entry name" value="CYTOSINE DEAMINASE FAMILY MEMBER"/>
    <property type="match status" value="1"/>
</dbReference>
<dbReference type="InterPro" id="IPR016192">
    <property type="entry name" value="APOBEC/CMP_deaminase_Zn-bd"/>
</dbReference>
<keyword evidence="5 8" id="KW-0378">Hydrolase</keyword>
<dbReference type="PANTHER" id="PTHR11079:SF202">
    <property type="entry name" value="TRNA-SPECIFIC ADENOSINE DEAMINASE"/>
    <property type="match status" value="1"/>
</dbReference>
<proteinExistence type="inferred from homology"/>
<sequence length="145" mass="15268">MRQALAAAHTAASTDDVPIGAAIFAPDGQLVATGANATRRSQDPTRHAEMVAISIAVETLSSSSWELADCTLVVTLEPCSMCAGAIVLARLPRVVFGAWEPKTGAAGSVLDVLREPRLNHQVEVVGGVLAEECGQLLQTFFSRKR</sequence>
<dbReference type="HAMAP" id="MF_00972">
    <property type="entry name" value="tRNA_aden_deaminase"/>
    <property type="match status" value="1"/>
</dbReference>
<dbReference type="PROSITE" id="PS51747">
    <property type="entry name" value="CYT_DCMP_DEAMINASES_2"/>
    <property type="match status" value="1"/>
</dbReference>
<dbReference type="InterPro" id="IPR028883">
    <property type="entry name" value="tRNA_aden_deaminase"/>
</dbReference>
<evidence type="ECO:0000259" key="9">
    <source>
        <dbReference type="PROSITE" id="PS51747"/>
    </source>
</evidence>
<comment type="caution">
    <text evidence="10">The sequence shown here is derived from an EMBL/GenBank/DDBJ whole genome shotgun (WGS) entry which is preliminary data.</text>
</comment>
<organism evidence="10 11">
    <name type="scientific">Yaniella flava</name>
    <dbReference type="NCBI Taxonomy" id="287930"/>
    <lineage>
        <taxon>Bacteria</taxon>
        <taxon>Bacillati</taxon>
        <taxon>Actinomycetota</taxon>
        <taxon>Actinomycetes</taxon>
        <taxon>Micrococcales</taxon>
        <taxon>Micrococcaceae</taxon>
        <taxon>Yaniella</taxon>
    </lineage>
</organism>
<dbReference type="Proteomes" id="UP001501461">
    <property type="component" value="Unassembled WGS sequence"/>
</dbReference>
<keyword evidence="3 8" id="KW-0819">tRNA processing</keyword>
<keyword evidence="4 8" id="KW-0479">Metal-binding</keyword>
<dbReference type="InterPro" id="IPR002125">
    <property type="entry name" value="CMP_dCMP_dom"/>
</dbReference>
<feature type="binding site" evidence="8">
    <location>
        <position position="47"/>
    </location>
    <ligand>
        <name>Zn(2+)</name>
        <dbReference type="ChEBI" id="CHEBI:29105"/>
        <note>catalytic</note>
    </ligand>
</feature>
<comment type="similarity">
    <text evidence="1">Belongs to the cytidine and deoxycytidylate deaminase family. ADAT2 subfamily.</text>
</comment>
<name>A0ABN2UBT4_9MICC</name>
<evidence type="ECO:0000256" key="6">
    <source>
        <dbReference type="ARBA" id="ARBA00022833"/>
    </source>
</evidence>
<protein>
    <recommendedName>
        <fullName evidence="8">tRNA-specific adenosine deaminase</fullName>
        <ecNumber evidence="8">3.5.4.33</ecNumber>
    </recommendedName>
</protein>
<comment type="catalytic activity">
    <reaction evidence="7 8">
        <text>adenosine(34) in tRNA + H2O + H(+) = inosine(34) in tRNA + NH4(+)</text>
        <dbReference type="Rhea" id="RHEA:43168"/>
        <dbReference type="Rhea" id="RHEA-COMP:10373"/>
        <dbReference type="Rhea" id="RHEA-COMP:10374"/>
        <dbReference type="ChEBI" id="CHEBI:15377"/>
        <dbReference type="ChEBI" id="CHEBI:15378"/>
        <dbReference type="ChEBI" id="CHEBI:28938"/>
        <dbReference type="ChEBI" id="CHEBI:74411"/>
        <dbReference type="ChEBI" id="CHEBI:82852"/>
        <dbReference type="EC" id="3.5.4.33"/>
    </reaction>
</comment>
<comment type="subunit">
    <text evidence="2 8">Homodimer.</text>
</comment>
<dbReference type="EMBL" id="BAAAMN010000016">
    <property type="protein sequence ID" value="GAA2032261.1"/>
    <property type="molecule type" value="Genomic_DNA"/>
</dbReference>
<evidence type="ECO:0000256" key="5">
    <source>
        <dbReference type="ARBA" id="ARBA00022801"/>
    </source>
</evidence>
<evidence type="ECO:0000256" key="7">
    <source>
        <dbReference type="ARBA" id="ARBA00048045"/>
    </source>
</evidence>
<feature type="binding site" evidence="8">
    <location>
        <position position="79"/>
    </location>
    <ligand>
        <name>Zn(2+)</name>
        <dbReference type="ChEBI" id="CHEBI:29105"/>
        <note>catalytic</note>
    </ligand>
</feature>
<evidence type="ECO:0000256" key="8">
    <source>
        <dbReference type="HAMAP-Rule" id="MF_00972"/>
    </source>
</evidence>
<feature type="active site" description="Proton donor" evidence="8">
    <location>
        <position position="49"/>
    </location>
</feature>
<feature type="binding site" evidence="8">
    <location>
        <position position="82"/>
    </location>
    <ligand>
        <name>Zn(2+)</name>
        <dbReference type="ChEBI" id="CHEBI:29105"/>
        <note>catalytic</note>
    </ligand>
</feature>
<evidence type="ECO:0000313" key="10">
    <source>
        <dbReference type="EMBL" id="GAA2032261.1"/>
    </source>
</evidence>
<dbReference type="Pfam" id="PF00383">
    <property type="entry name" value="dCMP_cyt_deam_1"/>
    <property type="match status" value="1"/>
</dbReference>
<evidence type="ECO:0000313" key="11">
    <source>
        <dbReference type="Proteomes" id="UP001501461"/>
    </source>
</evidence>
<evidence type="ECO:0000256" key="2">
    <source>
        <dbReference type="ARBA" id="ARBA00011738"/>
    </source>
</evidence>
<keyword evidence="6 8" id="KW-0862">Zinc</keyword>
<dbReference type="Gene3D" id="3.40.140.10">
    <property type="entry name" value="Cytidine Deaminase, domain 2"/>
    <property type="match status" value="1"/>
</dbReference>
<dbReference type="EC" id="3.5.4.33" evidence="8"/>
<dbReference type="InterPro" id="IPR016193">
    <property type="entry name" value="Cytidine_deaminase-like"/>
</dbReference>
<dbReference type="SUPFAM" id="SSF53927">
    <property type="entry name" value="Cytidine deaminase-like"/>
    <property type="match status" value="1"/>
</dbReference>
<keyword evidence="11" id="KW-1185">Reference proteome</keyword>
<evidence type="ECO:0000256" key="3">
    <source>
        <dbReference type="ARBA" id="ARBA00022694"/>
    </source>
</evidence>